<dbReference type="InterPro" id="IPR001054">
    <property type="entry name" value="A/G_cyclase"/>
</dbReference>
<keyword evidence="4" id="KW-0732">Signal</keyword>
<dbReference type="PRINTS" id="PR01021">
    <property type="entry name" value="OMPADOMAIN"/>
</dbReference>
<feature type="compositionally biased region" description="Basic and acidic residues" evidence="3">
    <location>
        <begin position="321"/>
        <end position="345"/>
    </location>
</feature>
<dbReference type="InterPro" id="IPR029787">
    <property type="entry name" value="Nucleotide_cyclase"/>
</dbReference>
<dbReference type="Pfam" id="PF00691">
    <property type="entry name" value="OmpA"/>
    <property type="match status" value="1"/>
</dbReference>
<dbReference type="InterPro" id="IPR006665">
    <property type="entry name" value="OmpA-like"/>
</dbReference>
<dbReference type="PANTHER" id="PTHR43081:SF1">
    <property type="entry name" value="ADENYLATE CYCLASE, TERMINAL-DIFFERENTIATION SPECIFIC"/>
    <property type="match status" value="1"/>
</dbReference>
<dbReference type="PROSITE" id="PS01068">
    <property type="entry name" value="OMPA_1"/>
    <property type="match status" value="1"/>
</dbReference>
<evidence type="ECO:0000256" key="3">
    <source>
        <dbReference type="SAM" id="MobiDB-lite"/>
    </source>
</evidence>
<dbReference type="InterPro" id="IPR036737">
    <property type="entry name" value="OmpA-like_sf"/>
</dbReference>
<evidence type="ECO:0000256" key="1">
    <source>
        <dbReference type="ARBA" id="ARBA00004370"/>
    </source>
</evidence>
<dbReference type="EMBL" id="CAJNJA010022691">
    <property type="protein sequence ID" value="CAE7498009.1"/>
    <property type="molecule type" value="Genomic_DNA"/>
</dbReference>
<comment type="caution">
    <text evidence="7">The sequence shown here is derived from an EMBL/GenBank/DDBJ whole genome shotgun (WGS) entry which is preliminary data.</text>
</comment>
<dbReference type="PROSITE" id="PS50125">
    <property type="entry name" value="GUANYLATE_CYCLASE_2"/>
    <property type="match status" value="1"/>
</dbReference>
<name>A0A812SVR6_9DINO</name>
<dbReference type="Gene3D" id="3.30.1330.60">
    <property type="entry name" value="OmpA-like domain"/>
    <property type="match status" value="1"/>
</dbReference>
<dbReference type="SUPFAM" id="SSF55073">
    <property type="entry name" value="Nucleotide cyclase"/>
    <property type="match status" value="1"/>
</dbReference>
<sequence>LWLAVAVPLAAVVLGASWGALARSRAEQRRREAVARERQNLSRYFSPAVAERLAAQSAPYDLTASQPASVLFVDILGFTRLCERLPSDQAIALLRGFHARVERAVFAQGGTLDKYLGDGALAVFGVPDPQPDEAARALAAAVALQTSVAAWAQELAAAGQPPLEIAVGLHHGPVIVGDIGGESRFEFTVLGDTVNVASRLEGLTRQLGAGIVASEAAIERAGATGGIPLGFYRHGEVALRGRDAPLAVWAWRLSEAARGNGRARGPVGRGEMAASRRRERRRLMKRSLILTTALATMTAVGGTALAGEARQGMSTTSDEPMVDREDVRQSNHETEAKFEGQDKMGKTSPHPVFVFSDQERRQAEQDGQTNVVVREFEPESVRQMVTFNFDSAQLTAKAQQKIDRFADLVQEAELQNVEVYGHTDTVDTDAYNAELSEDRAEAVAAALKAHGVETDKIGQAWFGETEPLVETGEGERNRLNRRVVLVAGDPV</sequence>
<accession>A0A812SVR6</accession>
<evidence type="ECO:0000256" key="4">
    <source>
        <dbReference type="SAM" id="SignalP"/>
    </source>
</evidence>
<dbReference type="CDD" id="cd07185">
    <property type="entry name" value="OmpA_C-like"/>
    <property type="match status" value="1"/>
</dbReference>
<dbReference type="InterPro" id="IPR006664">
    <property type="entry name" value="OMP_bac"/>
</dbReference>
<dbReference type="CDD" id="cd07302">
    <property type="entry name" value="CHD"/>
    <property type="match status" value="1"/>
</dbReference>
<feature type="domain" description="OmpA-like" evidence="6">
    <location>
        <begin position="374"/>
        <end position="491"/>
    </location>
</feature>
<dbReference type="InterPro" id="IPR050697">
    <property type="entry name" value="Adenylyl/Guanylyl_Cyclase_3/4"/>
</dbReference>
<reference evidence="7" key="1">
    <citation type="submission" date="2021-02" db="EMBL/GenBank/DDBJ databases">
        <authorList>
            <person name="Dougan E. K."/>
            <person name="Rhodes N."/>
            <person name="Thang M."/>
            <person name="Chan C."/>
        </authorList>
    </citation>
    <scope>NUCLEOTIDE SEQUENCE</scope>
</reference>
<evidence type="ECO:0000256" key="2">
    <source>
        <dbReference type="ARBA" id="ARBA00023136"/>
    </source>
</evidence>
<proteinExistence type="predicted"/>
<dbReference type="Pfam" id="PF00211">
    <property type="entry name" value="Guanylate_cyc"/>
    <property type="match status" value="1"/>
</dbReference>
<organism evidence="7 8">
    <name type="scientific">Symbiodinium necroappetens</name>
    <dbReference type="NCBI Taxonomy" id="1628268"/>
    <lineage>
        <taxon>Eukaryota</taxon>
        <taxon>Sar</taxon>
        <taxon>Alveolata</taxon>
        <taxon>Dinophyceae</taxon>
        <taxon>Suessiales</taxon>
        <taxon>Symbiodiniaceae</taxon>
        <taxon>Symbiodinium</taxon>
    </lineage>
</organism>
<evidence type="ECO:0000259" key="5">
    <source>
        <dbReference type="PROSITE" id="PS50125"/>
    </source>
</evidence>
<dbReference type="GO" id="GO:0035556">
    <property type="term" value="P:intracellular signal transduction"/>
    <property type="evidence" value="ECO:0007669"/>
    <property type="project" value="InterPro"/>
</dbReference>
<keyword evidence="2" id="KW-0472">Membrane</keyword>
<dbReference type="PROSITE" id="PS51123">
    <property type="entry name" value="OMPA_2"/>
    <property type="match status" value="1"/>
</dbReference>
<evidence type="ECO:0000259" key="6">
    <source>
        <dbReference type="PROSITE" id="PS51123"/>
    </source>
</evidence>
<dbReference type="GO" id="GO:0006171">
    <property type="term" value="P:cAMP biosynthetic process"/>
    <property type="evidence" value="ECO:0007669"/>
    <property type="project" value="TreeGrafter"/>
</dbReference>
<dbReference type="Gene3D" id="3.30.70.1230">
    <property type="entry name" value="Nucleotide cyclase"/>
    <property type="match status" value="1"/>
</dbReference>
<dbReference type="SMART" id="SM00044">
    <property type="entry name" value="CYCc"/>
    <property type="match status" value="1"/>
</dbReference>
<dbReference type="SUPFAM" id="SSF103088">
    <property type="entry name" value="OmpA-like"/>
    <property type="match status" value="1"/>
</dbReference>
<feature type="chain" id="PRO_5032860398" evidence="4">
    <location>
        <begin position="16"/>
        <end position="491"/>
    </location>
</feature>
<feature type="domain" description="Guanylate cyclase" evidence="5">
    <location>
        <begin position="69"/>
        <end position="201"/>
    </location>
</feature>
<dbReference type="InterPro" id="IPR006690">
    <property type="entry name" value="OMPA-like_CS"/>
</dbReference>
<dbReference type="OrthoDB" id="60033at2759"/>
<comment type="subcellular location">
    <subcellularLocation>
        <location evidence="1">Membrane</location>
    </subcellularLocation>
</comment>
<feature type="region of interest" description="Disordered" evidence="3">
    <location>
        <begin position="305"/>
        <end position="348"/>
    </location>
</feature>
<dbReference type="AlphaFoldDB" id="A0A812SVR6"/>
<keyword evidence="8" id="KW-1185">Reference proteome</keyword>
<gene>
    <name evidence="7" type="primary">cyaA</name>
    <name evidence="7" type="ORF">SNEC2469_LOCUS14169</name>
</gene>
<protein>
    <submittedName>
        <fullName evidence="7">CyaA protein</fullName>
    </submittedName>
</protein>
<dbReference type="PANTHER" id="PTHR43081">
    <property type="entry name" value="ADENYLATE CYCLASE, TERMINAL-DIFFERENTIATION SPECIFIC-RELATED"/>
    <property type="match status" value="1"/>
</dbReference>
<feature type="non-terminal residue" evidence="7">
    <location>
        <position position="491"/>
    </location>
</feature>
<dbReference type="GO" id="GO:0016020">
    <property type="term" value="C:membrane"/>
    <property type="evidence" value="ECO:0007669"/>
    <property type="project" value="UniProtKB-SubCell"/>
</dbReference>
<dbReference type="Proteomes" id="UP000601435">
    <property type="component" value="Unassembled WGS sequence"/>
</dbReference>
<feature type="signal peptide" evidence="4">
    <location>
        <begin position="1"/>
        <end position="15"/>
    </location>
</feature>
<evidence type="ECO:0000313" key="7">
    <source>
        <dbReference type="EMBL" id="CAE7498009.1"/>
    </source>
</evidence>
<evidence type="ECO:0000313" key="8">
    <source>
        <dbReference type="Proteomes" id="UP000601435"/>
    </source>
</evidence>